<feature type="non-terminal residue" evidence="1">
    <location>
        <position position="1"/>
    </location>
</feature>
<accession>A0A0B6Y5N5</accession>
<organism evidence="1">
    <name type="scientific">Arion vulgaris</name>
    <dbReference type="NCBI Taxonomy" id="1028688"/>
    <lineage>
        <taxon>Eukaryota</taxon>
        <taxon>Metazoa</taxon>
        <taxon>Spiralia</taxon>
        <taxon>Lophotrochozoa</taxon>
        <taxon>Mollusca</taxon>
        <taxon>Gastropoda</taxon>
        <taxon>Heterobranchia</taxon>
        <taxon>Euthyneura</taxon>
        <taxon>Panpulmonata</taxon>
        <taxon>Eupulmonata</taxon>
        <taxon>Stylommatophora</taxon>
        <taxon>Helicina</taxon>
        <taxon>Arionoidea</taxon>
        <taxon>Arionidae</taxon>
        <taxon>Arion</taxon>
    </lineage>
</organism>
<gene>
    <name evidence="1" type="primary">ORF13413</name>
</gene>
<sequence length="69" mass="7797">ECNQHGLDIGPDLFCLLFFVGVMLFGGVDDAICNWEFCFVFRSHSYSSNNGVDKTMGSFLTLPRRDIDK</sequence>
<name>A0A0B6Y5N5_9EUPU</name>
<protein>
    <submittedName>
        <fullName evidence="1">Uncharacterized protein</fullName>
    </submittedName>
</protein>
<reference evidence="1" key="1">
    <citation type="submission" date="2014-12" db="EMBL/GenBank/DDBJ databases">
        <title>Insight into the proteome of Arion vulgaris.</title>
        <authorList>
            <person name="Aradska J."/>
            <person name="Bulat T."/>
            <person name="Smidak R."/>
            <person name="Sarate P."/>
            <person name="Gangsoo J."/>
            <person name="Sialana F."/>
            <person name="Bilban M."/>
            <person name="Lubec G."/>
        </authorList>
    </citation>
    <scope>NUCLEOTIDE SEQUENCE</scope>
    <source>
        <tissue evidence="1">Skin</tissue>
    </source>
</reference>
<dbReference type="EMBL" id="HACG01004574">
    <property type="protein sequence ID" value="CEK51439.1"/>
    <property type="molecule type" value="Transcribed_RNA"/>
</dbReference>
<dbReference type="AlphaFoldDB" id="A0A0B6Y5N5"/>
<proteinExistence type="predicted"/>
<evidence type="ECO:0000313" key="1">
    <source>
        <dbReference type="EMBL" id="CEK51439.1"/>
    </source>
</evidence>